<sequence>MRLPVSIQLSSEKQCHMPMGLCSTGKISRLCKLLEELPIRAS</sequence>
<organism evidence="1">
    <name type="scientific">Anguilla anguilla</name>
    <name type="common">European freshwater eel</name>
    <name type="synonym">Muraena anguilla</name>
    <dbReference type="NCBI Taxonomy" id="7936"/>
    <lineage>
        <taxon>Eukaryota</taxon>
        <taxon>Metazoa</taxon>
        <taxon>Chordata</taxon>
        <taxon>Craniata</taxon>
        <taxon>Vertebrata</taxon>
        <taxon>Euteleostomi</taxon>
        <taxon>Actinopterygii</taxon>
        <taxon>Neopterygii</taxon>
        <taxon>Teleostei</taxon>
        <taxon>Anguilliformes</taxon>
        <taxon>Anguillidae</taxon>
        <taxon>Anguilla</taxon>
    </lineage>
</organism>
<accession>A0A0E9U3C3</accession>
<dbReference type="EMBL" id="GBXM01048877">
    <property type="protein sequence ID" value="JAH59700.1"/>
    <property type="molecule type" value="Transcribed_RNA"/>
</dbReference>
<proteinExistence type="predicted"/>
<protein>
    <submittedName>
        <fullName evidence="1">Uncharacterized protein</fullName>
    </submittedName>
</protein>
<reference evidence="1" key="2">
    <citation type="journal article" date="2015" name="Fish Shellfish Immunol.">
        <title>Early steps in the European eel (Anguilla anguilla)-Vibrio vulnificus interaction in the gills: Role of the RtxA13 toxin.</title>
        <authorList>
            <person name="Callol A."/>
            <person name="Pajuelo D."/>
            <person name="Ebbesson L."/>
            <person name="Teles M."/>
            <person name="MacKenzie S."/>
            <person name="Amaro C."/>
        </authorList>
    </citation>
    <scope>NUCLEOTIDE SEQUENCE</scope>
</reference>
<name>A0A0E9U3C3_ANGAN</name>
<reference evidence="1" key="1">
    <citation type="submission" date="2014-11" db="EMBL/GenBank/DDBJ databases">
        <authorList>
            <person name="Amaro Gonzalez C."/>
        </authorList>
    </citation>
    <scope>NUCLEOTIDE SEQUENCE</scope>
</reference>
<dbReference type="AlphaFoldDB" id="A0A0E9U3C3"/>
<evidence type="ECO:0000313" key="1">
    <source>
        <dbReference type="EMBL" id="JAH59700.1"/>
    </source>
</evidence>